<evidence type="ECO:0000256" key="7">
    <source>
        <dbReference type="ARBA" id="ARBA00019608"/>
    </source>
</evidence>
<keyword evidence="12" id="KW-1133">Transmembrane helix</keyword>
<keyword evidence="14" id="KW-0472">Membrane</keyword>
<comment type="similarity">
    <text evidence="5">Belongs to the Cdh family.</text>
</comment>
<dbReference type="GO" id="GO:0005886">
    <property type="term" value="C:plasma membrane"/>
    <property type="evidence" value="ECO:0007669"/>
    <property type="project" value="UniProtKB-SubCell"/>
</dbReference>
<evidence type="ECO:0000313" key="20">
    <source>
        <dbReference type="EMBL" id="PZP31615.1"/>
    </source>
</evidence>
<reference evidence="20 21" key="1">
    <citation type="submission" date="2017-08" db="EMBL/GenBank/DDBJ databases">
        <title>Infants hospitalized years apart are colonized by the same room-sourced microbial strains.</title>
        <authorList>
            <person name="Brooks B."/>
            <person name="Olm M.R."/>
            <person name="Firek B.A."/>
            <person name="Baker R."/>
            <person name="Thomas B.C."/>
            <person name="Morowitz M.J."/>
            <person name="Banfield J.F."/>
        </authorList>
    </citation>
    <scope>NUCLEOTIDE SEQUENCE [LARGE SCALE GENOMIC DNA]</scope>
    <source>
        <strain evidence="20">S2_012_000_R2_81</strain>
    </source>
</reference>
<evidence type="ECO:0000256" key="14">
    <source>
        <dbReference type="ARBA" id="ARBA00023136"/>
    </source>
</evidence>
<dbReference type="SUPFAM" id="SSF54197">
    <property type="entry name" value="HIT-like"/>
    <property type="match status" value="1"/>
</dbReference>
<protein>
    <recommendedName>
        <fullName evidence="7">CDP-diacylglycerol pyrophosphatase</fullName>
        <ecNumber evidence="6">3.6.1.26</ecNumber>
    </recommendedName>
    <alternativeName>
        <fullName evidence="17">CDP-diacylglycerol phosphatidylhydrolase</fullName>
    </alternativeName>
    <alternativeName>
        <fullName evidence="18">CDP-diglyceride hydrolase</fullName>
    </alternativeName>
</protein>
<dbReference type="UniPathway" id="UPA00609">
    <property type="reaction ID" value="UER00664"/>
</dbReference>
<comment type="caution">
    <text evidence="20">The sequence shown here is derived from an EMBL/GenBank/DDBJ whole genome shotgun (WGS) entry which is preliminary data.</text>
</comment>
<dbReference type="Proteomes" id="UP000249633">
    <property type="component" value="Unassembled WGS sequence"/>
</dbReference>
<keyword evidence="8" id="KW-1003">Cell membrane</keyword>
<evidence type="ECO:0000256" key="8">
    <source>
        <dbReference type="ARBA" id="ARBA00022475"/>
    </source>
</evidence>
<comment type="pathway">
    <text evidence="4">Lipid metabolism.</text>
</comment>
<dbReference type="EMBL" id="QFOD01000010">
    <property type="protein sequence ID" value="PZP31615.1"/>
    <property type="molecule type" value="Genomic_DNA"/>
</dbReference>
<evidence type="ECO:0000256" key="5">
    <source>
        <dbReference type="ARBA" id="ARBA00006435"/>
    </source>
</evidence>
<proteinExistence type="inferred from homology"/>
<organism evidence="20 21">
    <name type="scientific">Roseateles depolymerans</name>
    <dbReference type="NCBI Taxonomy" id="76731"/>
    <lineage>
        <taxon>Bacteria</taxon>
        <taxon>Pseudomonadati</taxon>
        <taxon>Pseudomonadota</taxon>
        <taxon>Betaproteobacteria</taxon>
        <taxon>Burkholderiales</taxon>
        <taxon>Sphaerotilaceae</taxon>
        <taxon>Roseateles</taxon>
    </lineage>
</organism>
<evidence type="ECO:0000256" key="13">
    <source>
        <dbReference type="ARBA" id="ARBA00023098"/>
    </source>
</evidence>
<evidence type="ECO:0000313" key="21">
    <source>
        <dbReference type="Proteomes" id="UP000249633"/>
    </source>
</evidence>
<dbReference type="EC" id="3.6.1.26" evidence="6"/>
<feature type="signal peptide" evidence="19">
    <location>
        <begin position="1"/>
        <end position="32"/>
    </location>
</feature>
<evidence type="ECO:0000256" key="10">
    <source>
        <dbReference type="ARBA" id="ARBA00022692"/>
    </source>
</evidence>
<evidence type="ECO:0000256" key="1">
    <source>
        <dbReference type="ARBA" id="ARBA00001007"/>
    </source>
</evidence>
<evidence type="ECO:0000256" key="15">
    <source>
        <dbReference type="ARBA" id="ARBA00023209"/>
    </source>
</evidence>
<evidence type="ECO:0000256" key="17">
    <source>
        <dbReference type="ARBA" id="ARBA00032888"/>
    </source>
</evidence>
<evidence type="ECO:0000256" key="2">
    <source>
        <dbReference type="ARBA" id="ARBA00004162"/>
    </source>
</evidence>
<keyword evidence="16" id="KW-1208">Phospholipid metabolism</keyword>
<dbReference type="Gene3D" id="3.30.428.30">
    <property type="entry name" value="HIT family - CDH-like"/>
    <property type="match status" value="1"/>
</dbReference>
<keyword evidence="15" id="KW-0594">Phospholipid biosynthesis</keyword>
<evidence type="ECO:0000256" key="6">
    <source>
        <dbReference type="ARBA" id="ARBA00012375"/>
    </source>
</evidence>
<dbReference type="GO" id="GO:0008715">
    <property type="term" value="F:CDP-diacylglycerol diphosphatase activity"/>
    <property type="evidence" value="ECO:0007669"/>
    <property type="project" value="UniProtKB-EC"/>
</dbReference>
<dbReference type="AlphaFoldDB" id="A0A2W5DIB5"/>
<evidence type="ECO:0000256" key="16">
    <source>
        <dbReference type="ARBA" id="ARBA00023264"/>
    </source>
</evidence>
<feature type="chain" id="PRO_5015893142" description="CDP-diacylglycerol pyrophosphatase" evidence="19">
    <location>
        <begin position="33"/>
        <end position="277"/>
    </location>
</feature>
<evidence type="ECO:0000256" key="9">
    <source>
        <dbReference type="ARBA" id="ARBA00022516"/>
    </source>
</evidence>
<name>A0A2W5DIB5_9BURK</name>
<comment type="pathway">
    <text evidence="3">Phospholipid metabolism; CDP-diacylglycerol degradation; phosphatidate from CDP-diacylglycerol: step 1/1.</text>
</comment>
<evidence type="ECO:0000256" key="4">
    <source>
        <dbReference type="ARBA" id="ARBA00005189"/>
    </source>
</evidence>
<accession>A0A2W5DIB5</accession>
<gene>
    <name evidence="20" type="ORF">DI603_12265</name>
</gene>
<dbReference type="GO" id="GO:0008654">
    <property type="term" value="P:phospholipid biosynthetic process"/>
    <property type="evidence" value="ECO:0007669"/>
    <property type="project" value="UniProtKB-KW"/>
</dbReference>
<evidence type="ECO:0000256" key="11">
    <source>
        <dbReference type="ARBA" id="ARBA00022801"/>
    </source>
</evidence>
<dbReference type="PIRSF" id="PIRSF001273">
    <property type="entry name" value="CDH"/>
    <property type="match status" value="1"/>
</dbReference>
<evidence type="ECO:0000256" key="18">
    <source>
        <dbReference type="ARBA" id="ARBA00032892"/>
    </source>
</evidence>
<evidence type="ECO:0000256" key="3">
    <source>
        <dbReference type="ARBA" id="ARBA00004927"/>
    </source>
</evidence>
<dbReference type="Pfam" id="PF02611">
    <property type="entry name" value="CDH"/>
    <property type="match status" value="1"/>
</dbReference>
<sequence>MFAISPAPLSAKFLLRALSCLALSAACASAQADRNALWNLIEGRCVPHAQAGQAPEPCAQVQLQPDRDHGWVLLKDLKGPLQYLLMPSNQVPGVESPLLYRPDTPNYTEQAWQARSLLDRRNGRPLPHDVVSLTVNSKYRRSQDQLHIHISCTTRELRARLLAAQDEITAGWTPLSGGWLRHAWYVRRVDAATLARTNLFADAAAALPGSAGVAGDPGRLTVGVVGLQFKDAREGFVLMASAFDPQDRYSGSSEDDMQDHDCALLGPKVPEVAAAGR</sequence>
<evidence type="ECO:0000256" key="19">
    <source>
        <dbReference type="SAM" id="SignalP"/>
    </source>
</evidence>
<keyword evidence="13" id="KW-0443">Lipid metabolism</keyword>
<keyword evidence="11" id="KW-0378">Hydrolase</keyword>
<dbReference type="InterPro" id="IPR036265">
    <property type="entry name" value="HIT-like_sf"/>
</dbReference>
<keyword evidence="19" id="KW-0732">Signal</keyword>
<keyword evidence="10" id="KW-0812">Transmembrane</keyword>
<comment type="subcellular location">
    <subcellularLocation>
        <location evidence="2">Cell membrane</location>
        <topology evidence="2">Single-pass membrane protein</topology>
    </subcellularLocation>
</comment>
<comment type="catalytic activity">
    <reaction evidence="1">
        <text>a CDP-1,2-diacyl-sn-glycerol + H2O = a 1,2-diacyl-sn-glycero-3-phosphate + CMP + 2 H(+)</text>
        <dbReference type="Rhea" id="RHEA:15221"/>
        <dbReference type="ChEBI" id="CHEBI:15377"/>
        <dbReference type="ChEBI" id="CHEBI:15378"/>
        <dbReference type="ChEBI" id="CHEBI:58332"/>
        <dbReference type="ChEBI" id="CHEBI:58608"/>
        <dbReference type="ChEBI" id="CHEBI:60377"/>
        <dbReference type="EC" id="3.6.1.26"/>
    </reaction>
</comment>
<dbReference type="InterPro" id="IPR003763">
    <property type="entry name" value="CDP-diacylglyc_Pase"/>
</dbReference>
<dbReference type="GO" id="GO:0046342">
    <property type="term" value="P:CDP-diacylglycerol catabolic process"/>
    <property type="evidence" value="ECO:0007669"/>
    <property type="project" value="UniProtKB-UniPathway"/>
</dbReference>
<keyword evidence="9" id="KW-0444">Lipid biosynthesis</keyword>
<evidence type="ECO:0000256" key="12">
    <source>
        <dbReference type="ARBA" id="ARBA00022989"/>
    </source>
</evidence>